<reference evidence="1 2" key="1">
    <citation type="submission" date="2024-09" db="EMBL/GenBank/DDBJ databases">
        <authorList>
            <person name="Lee S.D."/>
        </authorList>
    </citation>
    <scope>NUCLEOTIDE SEQUENCE [LARGE SCALE GENOMIC DNA]</scope>
    <source>
        <strain evidence="1 2">N8-3</strain>
    </source>
</reference>
<organism evidence="1 2">
    <name type="scientific">Streptacidiphilus cavernicola</name>
    <dbReference type="NCBI Taxonomy" id="3342716"/>
    <lineage>
        <taxon>Bacteria</taxon>
        <taxon>Bacillati</taxon>
        <taxon>Actinomycetota</taxon>
        <taxon>Actinomycetes</taxon>
        <taxon>Kitasatosporales</taxon>
        <taxon>Streptomycetaceae</taxon>
        <taxon>Streptacidiphilus</taxon>
    </lineage>
</organism>
<keyword evidence="2" id="KW-1185">Reference proteome</keyword>
<evidence type="ECO:0000313" key="1">
    <source>
        <dbReference type="EMBL" id="MFC1418549.1"/>
    </source>
</evidence>
<comment type="caution">
    <text evidence="1">The sequence shown here is derived from an EMBL/GenBank/DDBJ whole genome shotgun (WGS) entry which is preliminary data.</text>
</comment>
<dbReference type="Proteomes" id="UP001592531">
    <property type="component" value="Unassembled WGS sequence"/>
</dbReference>
<accession>A0ABV6VXR2</accession>
<gene>
    <name evidence="1" type="ORF">ACEZDE_18185</name>
</gene>
<sequence length="57" mass="6297">MPTRDELLDRLLLLDSLEVALDGGCGICGTEWVHLCAGCGRCRCYDHDTCQRPEEAS</sequence>
<name>A0ABV6VXR2_9ACTN</name>
<dbReference type="EMBL" id="JBHFAB010000013">
    <property type="protein sequence ID" value="MFC1418549.1"/>
    <property type="molecule type" value="Genomic_DNA"/>
</dbReference>
<protein>
    <submittedName>
        <fullName evidence="1">Uncharacterized protein</fullName>
    </submittedName>
</protein>
<dbReference type="RefSeq" id="WP_380537345.1">
    <property type="nucleotide sequence ID" value="NZ_JBHFAB010000013.1"/>
</dbReference>
<proteinExistence type="predicted"/>
<evidence type="ECO:0000313" key="2">
    <source>
        <dbReference type="Proteomes" id="UP001592531"/>
    </source>
</evidence>